<dbReference type="Gene3D" id="3.40.50.720">
    <property type="entry name" value="NAD(P)-binding Rossmann-like Domain"/>
    <property type="match status" value="1"/>
</dbReference>
<reference evidence="1" key="1">
    <citation type="submission" date="2020-05" db="EMBL/GenBank/DDBJ databases">
        <title>Phylogenomic resolution of chytrid fungi.</title>
        <authorList>
            <person name="Stajich J.E."/>
            <person name="Amses K."/>
            <person name="Simmons R."/>
            <person name="Seto K."/>
            <person name="Myers J."/>
            <person name="Bonds A."/>
            <person name="Quandt C.A."/>
            <person name="Barry K."/>
            <person name="Liu P."/>
            <person name="Grigoriev I."/>
            <person name="Longcore J.E."/>
            <person name="James T.Y."/>
        </authorList>
    </citation>
    <scope>NUCLEOTIDE SEQUENCE</scope>
    <source>
        <strain evidence="1">PLAUS21</strain>
    </source>
</reference>
<proteinExistence type="predicted"/>
<dbReference type="PANTHER" id="PTHR43431">
    <property type="entry name" value="OXIDOREDUCTASE, SHORT CHAIN DEHYDROGENASE/REDUCTASE FAMILY (AFU_ORTHOLOGUE AFUA_5G14000)"/>
    <property type="match status" value="1"/>
</dbReference>
<accession>A0AAD5UFI8</accession>
<dbReference type="SUPFAM" id="SSF51735">
    <property type="entry name" value="NAD(P)-binding Rossmann-fold domains"/>
    <property type="match status" value="1"/>
</dbReference>
<sequence length="227" mass="24018">MSKIAIIAGYGTGISHAAASHFGKKGYQVALLSRTKAKLDSSVAEFSKHGVKALAFPVDLSKPDLVKKTVDDIRKIGTVEILFWNPYGPPKGALDLTAAELDDAVRLTTTSLAIATQAVLPDLEKSKGSILVTGGGLSLENDNVVNLAVAWNATTLAVAKASQRKLVHILHETLKPKGVFVGEVTVMGIVKGTAFDHDGKSTLTAESIIAKFEELLAKRDQVFATAQ</sequence>
<dbReference type="Pfam" id="PF00106">
    <property type="entry name" value="adh_short"/>
    <property type="match status" value="1"/>
</dbReference>
<gene>
    <name evidence="1" type="ORF">HK103_000344</name>
</gene>
<dbReference type="AlphaFoldDB" id="A0AAD5UFI8"/>
<organism evidence="1 2">
    <name type="scientific">Boothiomyces macroporosus</name>
    <dbReference type="NCBI Taxonomy" id="261099"/>
    <lineage>
        <taxon>Eukaryota</taxon>
        <taxon>Fungi</taxon>
        <taxon>Fungi incertae sedis</taxon>
        <taxon>Chytridiomycota</taxon>
        <taxon>Chytridiomycota incertae sedis</taxon>
        <taxon>Chytridiomycetes</taxon>
        <taxon>Rhizophydiales</taxon>
        <taxon>Terramycetaceae</taxon>
        <taxon>Boothiomyces</taxon>
    </lineage>
</organism>
<dbReference type="PANTHER" id="PTHR43431:SF1">
    <property type="entry name" value="OS08G0476300 PROTEIN"/>
    <property type="match status" value="1"/>
</dbReference>
<comment type="caution">
    <text evidence="1">The sequence shown here is derived from an EMBL/GenBank/DDBJ whole genome shotgun (WGS) entry which is preliminary data.</text>
</comment>
<name>A0AAD5UFI8_9FUNG</name>
<dbReference type="Proteomes" id="UP001210925">
    <property type="component" value="Unassembled WGS sequence"/>
</dbReference>
<evidence type="ECO:0000313" key="1">
    <source>
        <dbReference type="EMBL" id="KAJ3253752.1"/>
    </source>
</evidence>
<protein>
    <submittedName>
        <fullName evidence="1">Uncharacterized protein</fullName>
    </submittedName>
</protein>
<dbReference type="InterPro" id="IPR002347">
    <property type="entry name" value="SDR_fam"/>
</dbReference>
<dbReference type="InterPro" id="IPR036291">
    <property type="entry name" value="NAD(P)-bd_dom_sf"/>
</dbReference>
<evidence type="ECO:0000313" key="2">
    <source>
        <dbReference type="Proteomes" id="UP001210925"/>
    </source>
</evidence>
<keyword evidence="2" id="KW-1185">Reference proteome</keyword>
<dbReference type="EMBL" id="JADGKB010000101">
    <property type="protein sequence ID" value="KAJ3253752.1"/>
    <property type="molecule type" value="Genomic_DNA"/>
</dbReference>